<evidence type="ECO:0000313" key="1">
    <source>
        <dbReference type="EMBL" id="MDO1580710.1"/>
    </source>
</evidence>
<reference evidence="1" key="1">
    <citation type="journal article" date="2015" name="Int. J. Syst. Evol. Microbiol.">
        <title>Rhizobium oryzicola sp. nov., potential plant-growth-promoting endophytic bacteria isolated from rice roots.</title>
        <authorList>
            <person name="Zhang X.X."/>
            <person name="Gao J.S."/>
            <person name="Cao Y.H."/>
            <person name="Sheirdil R.A."/>
            <person name="Wang X.C."/>
            <person name="Zhang L."/>
        </authorList>
    </citation>
    <scope>NUCLEOTIDE SEQUENCE</scope>
    <source>
        <strain evidence="1">05753</strain>
    </source>
</reference>
<protein>
    <recommendedName>
        <fullName evidence="3">DUF1127 domain-containing protein</fullName>
    </recommendedName>
</protein>
<comment type="caution">
    <text evidence="1">The sequence shown here is derived from an EMBL/GenBank/DDBJ whole genome shotgun (WGS) entry which is preliminary data.</text>
</comment>
<organism evidence="1 2">
    <name type="scientific">Rhizobium oryzicola</name>
    <dbReference type="NCBI Taxonomy" id="1232668"/>
    <lineage>
        <taxon>Bacteria</taxon>
        <taxon>Pseudomonadati</taxon>
        <taxon>Pseudomonadota</taxon>
        <taxon>Alphaproteobacteria</taxon>
        <taxon>Hyphomicrobiales</taxon>
        <taxon>Rhizobiaceae</taxon>
        <taxon>Rhizobium/Agrobacterium group</taxon>
        <taxon>Rhizobium</taxon>
    </lineage>
</organism>
<reference evidence="1" key="2">
    <citation type="submission" date="2023-07" db="EMBL/GenBank/DDBJ databases">
        <authorList>
            <person name="Sun H."/>
        </authorList>
    </citation>
    <scope>NUCLEOTIDE SEQUENCE</scope>
    <source>
        <strain evidence="1">05753</strain>
    </source>
</reference>
<proteinExistence type="predicted"/>
<dbReference type="EMBL" id="JAUKWQ010000001">
    <property type="protein sequence ID" value="MDO1580710.1"/>
    <property type="molecule type" value="Genomic_DNA"/>
</dbReference>
<keyword evidence="2" id="KW-1185">Reference proteome</keyword>
<gene>
    <name evidence="1" type="ORF">Q2T52_01255</name>
</gene>
<dbReference type="RefSeq" id="WP_302074867.1">
    <property type="nucleotide sequence ID" value="NZ_JAUKWQ010000001.1"/>
</dbReference>
<name>A0ABT8SQG9_9HYPH</name>
<dbReference type="Proteomes" id="UP001169006">
    <property type="component" value="Unassembled WGS sequence"/>
</dbReference>
<sequence length="57" mass="6112">MSTNINRMRGGFIGRAITVFGAAAHASAAVENGRNPKKQDLARLGIDPTAFDLLRSR</sequence>
<evidence type="ECO:0008006" key="3">
    <source>
        <dbReference type="Google" id="ProtNLM"/>
    </source>
</evidence>
<evidence type="ECO:0000313" key="2">
    <source>
        <dbReference type="Proteomes" id="UP001169006"/>
    </source>
</evidence>
<accession>A0ABT8SQG9</accession>